<dbReference type="InterPro" id="IPR002252">
    <property type="entry name" value="Glyco_hydro_36"/>
</dbReference>
<accession>A0A9X4KXL9</accession>
<dbReference type="RefSeq" id="WP_277536230.1">
    <property type="nucleotide sequence ID" value="NZ_JAPDIA010000008.1"/>
</dbReference>
<keyword evidence="1" id="KW-0378">Hydrolase</keyword>
<comment type="caution">
    <text evidence="4">The sequence shown here is derived from an EMBL/GenBank/DDBJ whole genome shotgun (WGS) entry which is preliminary data.</text>
</comment>
<dbReference type="EMBL" id="JAPDIA010000008">
    <property type="protein sequence ID" value="MDG0812747.1"/>
    <property type="molecule type" value="Genomic_DNA"/>
</dbReference>
<evidence type="ECO:0000256" key="2">
    <source>
        <dbReference type="ARBA" id="ARBA00023295"/>
    </source>
</evidence>
<dbReference type="Proteomes" id="UP001153404">
    <property type="component" value="Unassembled WGS sequence"/>
</dbReference>
<dbReference type="Gene3D" id="2.60.40.1180">
    <property type="entry name" value="Golgi alpha-mannosidase II"/>
    <property type="match status" value="1"/>
</dbReference>
<evidence type="ECO:0000256" key="1">
    <source>
        <dbReference type="ARBA" id="ARBA00022801"/>
    </source>
</evidence>
<dbReference type="Gene3D" id="3.20.20.70">
    <property type="entry name" value="Aldolase class I"/>
    <property type="match status" value="1"/>
</dbReference>
<name>A0A9X4KXL9_9BACL</name>
<dbReference type="CDD" id="cd14791">
    <property type="entry name" value="GH36"/>
    <property type="match status" value="1"/>
</dbReference>
<evidence type="ECO:0000313" key="5">
    <source>
        <dbReference type="Proteomes" id="UP001153404"/>
    </source>
</evidence>
<dbReference type="AlphaFoldDB" id="A0A9X4KXL9"/>
<gene>
    <name evidence="4" type="ORF">OMP40_28070</name>
</gene>
<dbReference type="InterPro" id="IPR017853">
    <property type="entry name" value="GH"/>
</dbReference>
<dbReference type="Gene3D" id="2.70.98.60">
    <property type="entry name" value="alpha-galactosidase from lactobacil brevis"/>
    <property type="match status" value="1"/>
</dbReference>
<dbReference type="GO" id="GO:0016052">
    <property type="term" value="P:carbohydrate catabolic process"/>
    <property type="evidence" value="ECO:0007669"/>
    <property type="project" value="InterPro"/>
</dbReference>
<proteinExistence type="predicted"/>
<dbReference type="Pfam" id="PF02065">
    <property type="entry name" value="Melibiase"/>
    <property type="match status" value="1"/>
</dbReference>
<evidence type="ECO:0000259" key="3">
    <source>
        <dbReference type="Pfam" id="PF16874"/>
    </source>
</evidence>
<dbReference type="PRINTS" id="PR00743">
    <property type="entry name" value="GLHYDRLASE36"/>
</dbReference>
<dbReference type="InterPro" id="IPR038417">
    <property type="entry name" value="Alpga-gal_N_sf"/>
</dbReference>
<dbReference type="InterPro" id="IPR031705">
    <property type="entry name" value="Glyco_hydro_36_C"/>
</dbReference>
<dbReference type="GO" id="GO:0004557">
    <property type="term" value="F:alpha-galactosidase activity"/>
    <property type="evidence" value="ECO:0007669"/>
    <property type="project" value="InterPro"/>
</dbReference>
<dbReference type="InterPro" id="IPR013780">
    <property type="entry name" value="Glyco_hydro_b"/>
</dbReference>
<reference evidence="4" key="1">
    <citation type="submission" date="2022-10" db="EMBL/GenBank/DDBJ databases">
        <title>Comparative genomic analysis of Cohnella hashimotonis sp. nov., isolated from the International Space Station.</title>
        <authorList>
            <person name="Simpson A."/>
            <person name="Venkateswaran K."/>
        </authorList>
    </citation>
    <scope>NUCLEOTIDE SEQUENCE</scope>
    <source>
        <strain evidence="4">DSM 28161</strain>
    </source>
</reference>
<keyword evidence="5" id="KW-1185">Reference proteome</keyword>
<dbReference type="Pfam" id="PF16874">
    <property type="entry name" value="Glyco_hydro_36C"/>
    <property type="match status" value="1"/>
</dbReference>
<evidence type="ECO:0000313" key="4">
    <source>
        <dbReference type="EMBL" id="MDG0812747.1"/>
    </source>
</evidence>
<organism evidence="4 5">
    <name type="scientific">Cohnella rhizosphaerae</name>
    <dbReference type="NCBI Taxonomy" id="1457232"/>
    <lineage>
        <taxon>Bacteria</taxon>
        <taxon>Bacillati</taxon>
        <taxon>Bacillota</taxon>
        <taxon>Bacilli</taxon>
        <taxon>Bacillales</taxon>
        <taxon>Paenibacillaceae</taxon>
        <taxon>Cohnella</taxon>
    </lineage>
</organism>
<keyword evidence="2" id="KW-0326">Glycosidase</keyword>
<feature type="domain" description="Glycosyl hydrolase family 36 C-terminal" evidence="3">
    <location>
        <begin position="626"/>
        <end position="705"/>
    </location>
</feature>
<dbReference type="InterPro" id="IPR013785">
    <property type="entry name" value="Aldolase_TIM"/>
</dbReference>
<protein>
    <submittedName>
        <fullName evidence="4">Alpha-galactosidase</fullName>
    </submittedName>
</protein>
<dbReference type="SUPFAM" id="SSF51445">
    <property type="entry name" value="(Trans)glycosidases"/>
    <property type="match status" value="1"/>
</dbReference>
<sequence length="709" mass="79187">MSTNSTSIIADLARMRFQYKSELAVYTEKLSDGRLLFCGFQDNGTIIYEHADIADKPSFDLTIDGESLDYGWEFRDFDSVTDERGNTTGTLTLQHAAKPIGLKVVTRCSGFGFFRRSVEIVNLSSDTTCGLTNVTPLKGSLWSITDNVADNLRDDTVSPYSVGRFKDLYWANEGKFAWQDVPVNTGVFFNSTFGMSGHSSPFFILRNNINGGYFVCQMGWSSNWKTAFFADYFNDSRLPNRINLNFEVLPVTPAPARLIAPGETISAPDMHFGMNHVDLDSAIQSLHAYLRQSVLRQAGDGAQPVIYNQSGYMVPGYKLPEMSEAGLQAEVDIAAELGAELFMIDAGWYGNNGTAGADWGNTTGDWYAADILPNDLHPVYAYARAKGLKCGLWVEIETAGSKSKLAQAHPDWFLTKYGQTFPRVLDLSKPEVKDFVESEIVRLVDKYQLDMFRLDYNSSSHEGGFNLKDGRNENTHWRHMEAIYEIFERVGRKYPNLQLENCASGGGRTDIGIVSRFTTTWVSDWFKMPRTVRILNGMSMALPPEFINRSYTPGMEGNLDTHMHAIMMAHPMLCGVVPSLAAASPAMMACVKKYIGIYKNFIRTFHRTAKVYHHTPVIPGADGTGWAALEYVSEDRTKAVATVFRLINAEENRYVLKFKGLDKQAIYTVRIEPEGSAFEAGGYALTREGLEIELDTALTSQMIMLTKNK</sequence>